<dbReference type="OrthoDB" id="5959877at2759"/>
<evidence type="ECO:0000313" key="1">
    <source>
        <dbReference type="EMBL" id="CAD7225054.1"/>
    </source>
</evidence>
<dbReference type="PANTHER" id="PTHR33361:SF2">
    <property type="entry name" value="DUF885 DOMAIN-CONTAINING PROTEIN"/>
    <property type="match status" value="1"/>
</dbReference>
<gene>
    <name evidence="1" type="ORF">CTOB1V02_LOCUS3002</name>
</gene>
<dbReference type="PANTHER" id="PTHR33361">
    <property type="entry name" value="GLR0591 PROTEIN"/>
    <property type="match status" value="1"/>
</dbReference>
<dbReference type="InterPro" id="IPR010281">
    <property type="entry name" value="DUF885"/>
</dbReference>
<reference evidence="1" key="1">
    <citation type="submission" date="2020-11" db="EMBL/GenBank/DDBJ databases">
        <authorList>
            <person name="Tran Van P."/>
        </authorList>
    </citation>
    <scope>NUCLEOTIDE SEQUENCE</scope>
</reference>
<sequence>MKLAKKCLFSVTSVVVLVTQVALVAGQSHRRRGKQQANLNDERRQEEEILELRKLFNVYSKWKEFIRPQAATMQGKKGDYTKRLDEVSIEDLTKRRNITQHFLDEAETFNLPISPRLDRVSLLVLKNELQNFIKHFDSQQFVFSVSQIANYHQLFRETVATALLDEEQDYWNLLIRYRSFPKQLEDLTQLLRIGIERNLTEHRIAIDYVIAQLDAMKKPADESNEFFRIFLNITTTNGNTNNSIPEEQKVKLREAAVEAITESINPALENFKAFLVQEYLPACRPEIALSSLEGGRERYQVVQDLGFGNITVSAFSEILRNDPKNFFDNSSELLESFRRITFEEIEPRLPQLFQTIPKQNVSITMNPTPGGYMIRYSAGNAVRPGLLIINESRFKFMSRFGMKTMALHEGNPGHHFHFALNQELPVPSFRLSYSPDTSFAPAASLVAFTEGWGLYAESLGEDLGIYESDPLGRFGRLSAEQHRAVRLVVDTGIHALGWSRDRAISFMLDHLAMAKANIKVELDRHIGLPGQACSYKIGEMKIQELRRKSQKILGDQFNIKHFHSIVLQCFAPLDVLTECIEQYLKQRVSEIIRGKESDT</sequence>
<proteinExistence type="predicted"/>
<dbReference type="EMBL" id="OB660490">
    <property type="protein sequence ID" value="CAD7225054.1"/>
    <property type="molecule type" value="Genomic_DNA"/>
</dbReference>
<dbReference type="Pfam" id="PF05960">
    <property type="entry name" value="DUF885"/>
    <property type="match status" value="2"/>
</dbReference>
<name>A0A7R8ZM16_9CRUS</name>
<accession>A0A7R8ZM16</accession>
<dbReference type="AlphaFoldDB" id="A0A7R8ZM16"/>
<protein>
    <submittedName>
        <fullName evidence="1">Uncharacterized protein</fullName>
    </submittedName>
</protein>
<organism evidence="1">
    <name type="scientific">Cyprideis torosa</name>
    <dbReference type="NCBI Taxonomy" id="163714"/>
    <lineage>
        <taxon>Eukaryota</taxon>
        <taxon>Metazoa</taxon>
        <taxon>Ecdysozoa</taxon>
        <taxon>Arthropoda</taxon>
        <taxon>Crustacea</taxon>
        <taxon>Oligostraca</taxon>
        <taxon>Ostracoda</taxon>
        <taxon>Podocopa</taxon>
        <taxon>Podocopida</taxon>
        <taxon>Cytherocopina</taxon>
        <taxon>Cytheroidea</taxon>
        <taxon>Cytherideidae</taxon>
        <taxon>Cyprideis</taxon>
    </lineage>
</organism>